<dbReference type="InterPro" id="IPR005467">
    <property type="entry name" value="His_kinase_dom"/>
</dbReference>
<dbReference type="PANTHER" id="PTHR43047:SF72">
    <property type="entry name" value="OSMOSENSING HISTIDINE PROTEIN KINASE SLN1"/>
    <property type="match status" value="1"/>
</dbReference>
<dbReference type="GO" id="GO:0000155">
    <property type="term" value="F:phosphorelay sensor kinase activity"/>
    <property type="evidence" value="ECO:0007669"/>
    <property type="project" value="InterPro"/>
</dbReference>
<organism evidence="9 10">
    <name type="scientific">Kinneretia aquatilis</name>
    <dbReference type="NCBI Taxonomy" id="2070761"/>
    <lineage>
        <taxon>Bacteria</taxon>
        <taxon>Pseudomonadati</taxon>
        <taxon>Pseudomonadota</taxon>
        <taxon>Betaproteobacteria</taxon>
        <taxon>Burkholderiales</taxon>
        <taxon>Sphaerotilaceae</taxon>
        <taxon>Roseateles</taxon>
    </lineage>
</organism>
<feature type="transmembrane region" description="Helical" evidence="6">
    <location>
        <begin position="348"/>
        <end position="369"/>
    </location>
</feature>
<dbReference type="Pfam" id="PF07696">
    <property type="entry name" value="7TMR-DISMED2"/>
    <property type="match status" value="1"/>
</dbReference>
<feature type="chain" id="PRO_5014776572" description="histidine kinase" evidence="7">
    <location>
        <begin position="29"/>
        <end position="795"/>
    </location>
</feature>
<feature type="signal peptide" evidence="7">
    <location>
        <begin position="1"/>
        <end position="28"/>
    </location>
</feature>
<name>A0A2N8L3J4_9BURK</name>
<evidence type="ECO:0000259" key="8">
    <source>
        <dbReference type="PROSITE" id="PS50109"/>
    </source>
</evidence>
<keyword evidence="6" id="KW-1133">Transmembrane helix</keyword>
<evidence type="ECO:0000313" key="10">
    <source>
        <dbReference type="Proteomes" id="UP000235916"/>
    </source>
</evidence>
<dbReference type="SUPFAM" id="SSF47384">
    <property type="entry name" value="Homodimeric domain of signal transducing histidine kinase"/>
    <property type="match status" value="1"/>
</dbReference>
<dbReference type="Gene3D" id="3.30.565.10">
    <property type="entry name" value="Histidine kinase-like ATPase, C-terminal domain"/>
    <property type="match status" value="1"/>
</dbReference>
<reference evidence="9 10" key="1">
    <citation type="submission" date="2018-01" db="EMBL/GenBank/DDBJ databases">
        <title>Draft genome sequence of Paucibacter aquatile CR182 isolated from freshwater of the Nakdong River.</title>
        <authorList>
            <person name="Choi A."/>
            <person name="Chung E.J."/>
        </authorList>
    </citation>
    <scope>NUCLEOTIDE SEQUENCE [LARGE SCALE GENOMIC DNA]</scope>
    <source>
        <strain evidence="9 10">CR182</strain>
    </source>
</reference>
<keyword evidence="7" id="KW-0732">Signal</keyword>
<evidence type="ECO:0000256" key="7">
    <source>
        <dbReference type="SAM" id="SignalP"/>
    </source>
</evidence>
<evidence type="ECO:0000256" key="2">
    <source>
        <dbReference type="ARBA" id="ARBA00012438"/>
    </source>
</evidence>
<dbReference type="InterPro" id="IPR004358">
    <property type="entry name" value="Sig_transdc_His_kin-like_C"/>
</dbReference>
<evidence type="ECO:0000256" key="4">
    <source>
        <dbReference type="ARBA" id="ARBA00022679"/>
    </source>
</evidence>
<feature type="transmembrane region" description="Helical" evidence="6">
    <location>
        <begin position="198"/>
        <end position="222"/>
    </location>
</feature>
<dbReference type="CDD" id="cd00082">
    <property type="entry name" value="HisKA"/>
    <property type="match status" value="1"/>
</dbReference>
<dbReference type="Proteomes" id="UP000235916">
    <property type="component" value="Unassembled WGS sequence"/>
</dbReference>
<keyword evidence="4" id="KW-0808">Transferase</keyword>
<dbReference type="PANTHER" id="PTHR43047">
    <property type="entry name" value="TWO-COMPONENT HISTIDINE PROTEIN KINASE"/>
    <property type="match status" value="1"/>
</dbReference>
<dbReference type="EMBL" id="POSP01000001">
    <property type="protein sequence ID" value="PND40269.1"/>
    <property type="molecule type" value="Genomic_DNA"/>
</dbReference>
<evidence type="ECO:0000256" key="3">
    <source>
        <dbReference type="ARBA" id="ARBA00022553"/>
    </source>
</evidence>
<gene>
    <name evidence="9" type="ORF">C1O66_02490</name>
</gene>
<dbReference type="Pfam" id="PF02518">
    <property type="entry name" value="HATPase_c"/>
    <property type="match status" value="1"/>
</dbReference>
<feature type="transmembrane region" description="Helical" evidence="6">
    <location>
        <begin position="259"/>
        <end position="283"/>
    </location>
</feature>
<dbReference type="PRINTS" id="PR00344">
    <property type="entry name" value="BCTRLSENSOR"/>
</dbReference>
<dbReference type="InterPro" id="IPR003594">
    <property type="entry name" value="HATPase_dom"/>
</dbReference>
<feature type="domain" description="Histidine kinase" evidence="8">
    <location>
        <begin position="444"/>
        <end position="657"/>
    </location>
</feature>
<dbReference type="InterPro" id="IPR011622">
    <property type="entry name" value="7TMR_DISM_rcpt_extracell_dom2"/>
</dbReference>
<dbReference type="GO" id="GO:0005886">
    <property type="term" value="C:plasma membrane"/>
    <property type="evidence" value="ECO:0007669"/>
    <property type="project" value="TreeGrafter"/>
</dbReference>
<keyword evidence="6" id="KW-0472">Membrane</keyword>
<evidence type="ECO:0000256" key="1">
    <source>
        <dbReference type="ARBA" id="ARBA00000085"/>
    </source>
</evidence>
<dbReference type="SMART" id="SM00388">
    <property type="entry name" value="HisKA"/>
    <property type="match status" value="1"/>
</dbReference>
<protein>
    <recommendedName>
        <fullName evidence="2">histidine kinase</fullName>
        <ecNumber evidence="2">2.7.13.3</ecNumber>
    </recommendedName>
</protein>
<keyword evidence="3" id="KW-0597">Phosphoprotein</keyword>
<dbReference type="EC" id="2.7.13.3" evidence="2"/>
<dbReference type="InterPro" id="IPR036890">
    <property type="entry name" value="HATPase_C_sf"/>
</dbReference>
<dbReference type="PROSITE" id="PS50109">
    <property type="entry name" value="HIS_KIN"/>
    <property type="match status" value="1"/>
</dbReference>
<keyword evidence="6" id="KW-0812">Transmembrane</keyword>
<comment type="catalytic activity">
    <reaction evidence="1">
        <text>ATP + protein L-histidine = ADP + protein N-phospho-L-histidine.</text>
        <dbReference type="EC" id="2.7.13.3"/>
    </reaction>
</comment>
<dbReference type="GO" id="GO:0009927">
    <property type="term" value="F:histidine phosphotransfer kinase activity"/>
    <property type="evidence" value="ECO:0007669"/>
    <property type="project" value="TreeGrafter"/>
</dbReference>
<sequence>MRLLRRLCWLAPALTFALALALLGSARAQGLPGCVATDGRRLDAAALTPHLRVLEDRSAQQSWAQVQGQPEAAWRPATPATLTPAYSASAFWLRWCVQGTAAPQTLWLQLRPARLEQVQLFARQRLADGRWVDLPPQRAGTDQAFDQRTLPLRDSAFALTLGAQPQELWLRVASRSALAMELSLHPPAELLREEQARLWADGLIAGLSLLLMLVSAMLALAWRERTYGYIALYLMAVFFYESGMRGSAFMLFWPQATDWAVRALASFGVLAHLSEVAALMRLLETARRQPRLHRLMLGVAALDALALLVCVFGDYRLGTQLAGLCNLSQGLLMMGACLRAVAQGLPLAHAWTLALACQFLGMMPRILSLLGWQPHSALADYGPPLVGLLGVLIVLLAMVARMRQQRLQHEQALETAVQQRTAELAAASALAQASDAAKGRLLGYLGHDLRAPLASVVQLTRQLQPDRGFEADRRAIEHSSQLLLEMIDELQRFARAPEASAAPELLPAPVYIHGLLRELEQQAQALVRSGGNRLRLQIDASLPPVLAVDARRLRQALFNLLSNAAKFTREGCIDLRAAYREGQLLLSVIDQGPGIAEADQALVFEPFVRAQGSQGLPGLGLGLSIVRQTVQAMGGRIELHSRLGAGCRFELAIPLASAQESEVAWPPLRELGMLGLMGEEAGGPARWALVLDACVAAREALVERLGLAGYDCMQAADLMQAQRVLMGLPAGAVLELLLVEPLSLGSAGRSGLAAAQALAPQARLLCCSARPEAGDALYKPAPEALWWAALRPAGG</sequence>
<accession>A0A2N8L3J4</accession>
<dbReference type="AlphaFoldDB" id="A0A2N8L3J4"/>
<feature type="transmembrane region" description="Helical" evidence="6">
    <location>
        <begin position="295"/>
        <end position="315"/>
    </location>
</feature>
<dbReference type="Pfam" id="PF07695">
    <property type="entry name" value="7TMR-DISM_7TM"/>
    <property type="match status" value="1"/>
</dbReference>
<keyword evidence="10" id="KW-1185">Reference proteome</keyword>
<dbReference type="Gene3D" id="2.60.40.2380">
    <property type="match status" value="1"/>
</dbReference>
<dbReference type="Gene3D" id="1.10.287.130">
    <property type="match status" value="1"/>
</dbReference>
<feature type="transmembrane region" description="Helical" evidence="6">
    <location>
        <begin position="381"/>
        <end position="400"/>
    </location>
</feature>
<dbReference type="SUPFAM" id="SSF55874">
    <property type="entry name" value="ATPase domain of HSP90 chaperone/DNA topoisomerase II/histidine kinase"/>
    <property type="match status" value="1"/>
</dbReference>
<feature type="transmembrane region" description="Helical" evidence="6">
    <location>
        <begin position="229"/>
        <end position="253"/>
    </location>
</feature>
<dbReference type="SMART" id="SM00387">
    <property type="entry name" value="HATPase_c"/>
    <property type="match status" value="1"/>
</dbReference>
<evidence type="ECO:0000256" key="5">
    <source>
        <dbReference type="ARBA" id="ARBA00022777"/>
    </source>
</evidence>
<keyword evidence="5" id="KW-0418">Kinase</keyword>
<evidence type="ECO:0000256" key="6">
    <source>
        <dbReference type="SAM" id="Phobius"/>
    </source>
</evidence>
<dbReference type="InterPro" id="IPR003661">
    <property type="entry name" value="HisK_dim/P_dom"/>
</dbReference>
<dbReference type="InterPro" id="IPR036097">
    <property type="entry name" value="HisK_dim/P_sf"/>
</dbReference>
<comment type="caution">
    <text evidence="9">The sequence shown here is derived from an EMBL/GenBank/DDBJ whole genome shotgun (WGS) entry which is preliminary data.</text>
</comment>
<dbReference type="InterPro" id="IPR011623">
    <property type="entry name" value="7TMR_DISM_rcpt_extracell_dom1"/>
</dbReference>
<proteinExistence type="predicted"/>
<evidence type="ECO:0000313" key="9">
    <source>
        <dbReference type="EMBL" id="PND40269.1"/>
    </source>
</evidence>
<dbReference type="OrthoDB" id="9810730at2"/>